<feature type="transmembrane region" description="Helical" evidence="9">
    <location>
        <begin position="189"/>
        <end position="206"/>
    </location>
</feature>
<evidence type="ECO:0000259" key="10">
    <source>
        <dbReference type="PROSITE" id="PS51012"/>
    </source>
</evidence>
<gene>
    <name evidence="11" type="ORF">A2531_06455</name>
</gene>
<comment type="subcellular location">
    <subcellularLocation>
        <location evidence="1">Cell inner membrane</location>
        <topology evidence="1">Multi-pass membrane protein</topology>
    </subcellularLocation>
    <subcellularLocation>
        <location evidence="9">Cell membrane</location>
        <topology evidence="9">Multi-pass membrane protein</topology>
    </subcellularLocation>
</comment>
<dbReference type="Proteomes" id="UP000177579">
    <property type="component" value="Unassembled WGS sequence"/>
</dbReference>
<feature type="transmembrane region" description="Helical" evidence="9">
    <location>
        <begin position="153"/>
        <end position="177"/>
    </location>
</feature>
<dbReference type="PANTHER" id="PTHR30413">
    <property type="entry name" value="INNER MEMBRANE TRANSPORT PERMEASE"/>
    <property type="match status" value="1"/>
</dbReference>
<sequence length="274" mass="31034">MKKKKTIIKPQKTFSFDDIREIWAYKDLLYYFTWRDIKVRYKQTAIGVLWALIQPVSTMIIFSVVFGNFAKIPSDGIPYPIFVYTGLLLWQFFSSSLGAVTSCLVGNQSIITKVYFPRLIIPLSATLTNLVDFAIASVILIIMMFYYGYVPNLLGILILPLLVLISFLAAFGIGLFFASLNVRYRDVRYALPFVMRIMMYVTPVIYPASMVGKYSKILAINPMTGVIKAARAALLGNAPINWLLLIISTAACMILVFFGLIYFKKTERIFADIV</sequence>
<dbReference type="PRINTS" id="PR00164">
    <property type="entry name" value="ABC2TRNSPORT"/>
</dbReference>
<feature type="transmembrane region" description="Helical" evidence="9">
    <location>
        <begin position="81"/>
        <end position="107"/>
    </location>
</feature>
<evidence type="ECO:0000256" key="2">
    <source>
        <dbReference type="ARBA" id="ARBA00007783"/>
    </source>
</evidence>
<dbReference type="InterPro" id="IPR047817">
    <property type="entry name" value="ABC2_TM_bact-type"/>
</dbReference>
<evidence type="ECO:0000256" key="6">
    <source>
        <dbReference type="ARBA" id="ARBA00022692"/>
    </source>
</evidence>
<keyword evidence="5" id="KW-0997">Cell inner membrane</keyword>
<organism evidence="11 12">
    <name type="scientific">Candidatus Falkowbacteria bacterium RIFOXYD2_FULL_34_120</name>
    <dbReference type="NCBI Taxonomy" id="1798007"/>
    <lineage>
        <taxon>Bacteria</taxon>
        <taxon>Candidatus Falkowiibacteriota</taxon>
    </lineage>
</organism>
<evidence type="ECO:0000256" key="1">
    <source>
        <dbReference type="ARBA" id="ARBA00004429"/>
    </source>
</evidence>
<feature type="transmembrane region" description="Helical" evidence="9">
    <location>
        <begin position="45"/>
        <end position="69"/>
    </location>
</feature>
<dbReference type="PANTHER" id="PTHR30413:SF8">
    <property type="entry name" value="TRANSPORT PERMEASE PROTEIN"/>
    <property type="match status" value="1"/>
</dbReference>
<evidence type="ECO:0000313" key="12">
    <source>
        <dbReference type="Proteomes" id="UP000177579"/>
    </source>
</evidence>
<keyword evidence="8 9" id="KW-0472">Membrane</keyword>
<evidence type="ECO:0000256" key="9">
    <source>
        <dbReference type="RuleBase" id="RU361157"/>
    </source>
</evidence>
<comment type="similarity">
    <text evidence="2 9">Belongs to the ABC-2 integral membrane protein family.</text>
</comment>
<keyword evidence="3 9" id="KW-0813">Transport</keyword>
<evidence type="ECO:0000256" key="3">
    <source>
        <dbReference type="ARBA" id="ARBA00022448"/>
    </source>
</evidence>
<dbReference type="PROSITE" id="PS51012">
    <property type="entry name" value="ABC_TM2"/>
    <property type="match status" value="1"/>
</dbReference>
<evidence type="ECO:0000313" key="11">
    <source>
        <dbReference type="EMBL" id="OGF41652.1"/>
    </source>
</evidence>
<proteinExistence type="inferred from homology"/>
<comment type="caution">
    <text evidence="11">The sequence shown here is derived from an EMBL/GenBank/DDBJ whole genome shotgun (WGS) entry which is preliminary data.</text>
</comment>
<keyword evidence="4 9" id="KW-1003">Cell membrane</keyword>
<evidence type="ECO:0000256" key="8">
    <source>
        <dbReference type="ARBA" id="ARBA00023136"/>
    </source>
</evidence>
<dbReference type="GO" id="GO:0140359">
    <property type="term" value="F:ABC-type transporter activity"/>
    <property type="evidence" value="ECO:0007669"/>
    <property type="project" value="InterPro"/>
</dbReference>
<dbReference type="GO" id="GO:0043190">
    <property type="term" value="C:ATP-binding cassette (ABC) transporter complex"/>
    <property type="evidence" value="ECO:0007669"/>
    <property type="project" value="InterPro"/>
</dbReference>
<name>A0A1F5TRT0_9BACT</name>
<evidence type="ECO:0000256" key="4">
    <source>
        <dbReference type="ARBA" id="ARBA00022475"/>
    </source>
</evidence>
<feature type="transmembrane region" description="Helical" evidence="9">
    <location>
        <begin position="119"/>
        <end position="147"/>
    </location>
</feature>
<feature type="domain" description="ABC transmembrane type-2" evidence="10">
    <location>
        <begin position="46"/>
        <end position="266"/>
    </location>
</feature>
<keyword evidence="6 9" id="KW-0812">Transmembrane</keyword>
<dbReference type="InterPro" id="IPR000412">
    <property type="entry name" value="ABC_2_transport"/>
</dbReference>
<accession>A0A1F5TRT0</accession>
<feature type="transmembrane region" description="Helical" evidence="9">
    <location>
        <begin position="242"/>
        <end position="263"/>
    </location>
</feature>
<dbReference type="EMBL" id="MFGO01000007">
    <property type="protein sequence ID" value="OGF41652.1"/>
    <property type="molecule type" value="Genomic_DNA"/>
</dbReference>
<reference evidence="11 12" key="1">
    <citation type="journal article" date="2016" name="Nat. Commun.">
        <title>Thousands of microbial genomes shed light on interconnected biogeochemical processes in an aquifer system.</title>
        <authorList>
            <person name="Anantharaman K."/>
            <person name="Brown C.T."/>
            <person name="Hug L.A."/>
            <person name="Sharon I."/>
            <person name="Castelle C.J."/>
            <person name="Probst A.J."/>
            <person name="Thomas B.C."/>
            <person name="Singh A."/>
            <person name="Wilkins M.J."/>
            <person name="Karaoz U."/>
            <person name="Brodie E.L."/>
            <person name="Williams K.H."/>
            <person name="Hubbard S.S."/>
            <person name="Banfield J.F."/>
        </authorList>
    </citation>
    <scope>NUCLEOTIDE SEQUENCE [LARGE SCALE GENOMIC DNA]</scope>
</reference>
<dbReference type="Pfam" id="PF01061">
    <property type="entry name" value="ABC2_membrane"/>
    <property type="match status" value="1"/>
</dbReference>
<evidence type="ECO:0000256" key="5">
    <source>
        <dbReference type="ARBA" id="ARBA00022519"/>
    </source>
</evidence>
<dbReference type="InterPro" id="IPR013525">
    <property type="entry name" value="ABC2_TM"/>
</dbReference>
<dbReference type="AlphaFoldDB" id="A0A1F5TRT0"/>
<dbReference type="GO" id="GO:0015920">
    <property type="term" value="P:lipopolysaccharide transport"/>
    <property type="evidence" value="ECO:0007669"/>
    <property type="project" value="TreeGrafter"/>
</dbReference>
<protein>
    <recommendedName>
        <fullName evidence="9">Transport permease protein</fullName>
    </recommendedName>
</protein>
<evidence type="ECO:0000256" key="7">
    <source>
        <dbReference type="ARBA" id="ARBA00022989"/>
    </source>
</evidence>
<keyword evidence="7 9" id="KW-1133">Transmembrane helix</keyword>